<evidence type="ECO:0000313" key="6">
    <source>
        <dbReference type="Proteomes" id="UP000054092"/>
    </source>
</evidence>
<dbReference type="PATRIC" id="fig|1184387.3.peg.830"/>
<dbReference type="PRINTS" id="PR00469">
    <property type="entry name" value="PNDRDTASEII"/>
</dbReference>
<evidence type="ECO:0000256" key="3">
    <source>
        <dbReference type="ARBA" id="ARBA00023014"/>
    </source>
</evidence>
<gene>
    <name evidence="5" type="ORF">XD94_0489</name>
</gene>
<dbReference type="Pfam" id="PF14691">
    <property type="entry name" value="Fer4_20"/>
    <property type="match status" value="1"/>
</dbReference>
<dbReference type="SUPFAM" id="SSF51971">
    <property type="entry name" value="Nucleotide-binding domain"/>
    <property type="match status" value="1"/>
</dbReference>
<feature type="domain" description="4Fe-4S ferredoxin-type" evidence="4">
    <location>
        <begin position="42"/>
        <end position="72"/>
    </location>
</feature>
<reference evidence="6" key="1">
    <citation type="journal article" date="2015" name="MBio">
        <title>Genome-Resolved Metagenomic Analysis Reveals Roles for Candidate Phyla and Other Microbial Community Members in Biogeochemical Transformations in Oil Reservoirs.</title>
        <authorList>
            <person name="Hu P."/>
            <person name="Tom L."/>
            <person name="Singh A."/>
            <person name="Thomas B.C."/>
            <person name="Baker B.J."/>
            <person name="Piceno Y.M."/>
            <person name="Andersen G.L."/>
            <person name="Banfield J.F."/>
        </authorList>
    </citation>
    <scope>NUCLEOTIDE SEQUENCE [LARGE SCALE GENOMIC DNA]</scope>
</reference>
<dbReference type="InterPro" id="IPR017900">
    <property type="entry name" value="4Fe4S_Fe_S_CS"/>
</dbReference>
<dbReference type="SUPFAM" id="SSF46548">
    <property type="entry name" value="alpha-helical ferredoxin"/>
    <property type="match status" value="1"/>
</dbReference>
<dbReference type="GO" id="GO:0046872">
    <property type="term" value="F:metal ion binding"/>
    <property type="evidence" value="ECO:0007669"/>
    <property type="project" value="UniProtKB-KW"/>
</dbReference>
<sequence>MSVYDGFKKTFWGPTVAWKRLFTKPVTIKVPQIYREAAERYRGFHVNDWDKCSGCGTCAKICPTEAIKMAPVDITVDIGKKAQRPAIDYGRCSFCGMCVDICTTGSLNMTREYIHISEDPDSFFFLPDETGIHHDTPPIGYSRDENSELLDLERVEMEELPGEERVQSFIEFVKGFSREQAIAEAARCVDCELCINACPAKMDIPRYIESIFKNDTKEGVEWMYRTNPLPSVCGRVCTHKCETVCSIGNRGEPVAIRWLKRYLMDQEETEDVIKYAKEQEIVKKGSGKVAIVGGGPAGLSAAYYLSLMGHSVTIYESKEHAGGVMRYGIPRYRLPDEALDADIKVIEALGVKIECCKTVGRDITIEYLREKFDAVFLGTGFMKGRSTGVKGADSEGVLMAMPLLESIRDYLRGDSSKKPEVPESLVVIGGGNVAMDVARSVARLQKMEGMPVDVKVTCLEPSDEMPADLEEIVEGREEGIKYFPSRGPKEVILKDGKVSGLSTIACTEVFDGDGRFNPRFDESDESMIEGRMIVEAIGQAPDYDYLPESIREKVQFIRGRILVNEKGQTDLPWLFAGGDIVNGPDIIHGVADGHKAAVGIDEYLIREVKL</sequence>
<protein>
    <submittedName>
        <fullName evidence="5">NADPH-dependent glutamate synthase beta chain-like oxidoreductase</fullName>
    </submittedName>
</protein>
<dbReference type="Gene3D" id="3.50.50.60">
    <property type="entry name" value="FAD/NAD(P)-binding domain"/>
    <property type="match status" value="2"/>
</dbReference>
<dbReference type="PROSITE" id="PS00198">
    <property type="entry name" value="4FE4S_FER_1"/>
    <property type="match status" value="2"/>
</dbReference>
<keyword evidence="2" id="KW-0408">Iron</keyword>
<comment type="caution">
    <text evidence="5">The sequence shown here is derived from an EMBL/GenBank/DDBJ whole genome shotgun (WGS) entry which is preliminary data.</text>
</comment>
<evidence type="ECO:0000259" key="4">
    <source>
        <dbReference type="PROSITE" id="PS51379"/>
    </source>
</evidence>
<dbReference type="PRINTS" id="PR00368">
    <property type="entry name" value="FADPNR"/>
</dbReference>
<dbReference type="Proteomes" id="UP000054092">
    <property type="component" value="Unassembled WGS sequence"/>
</dbReference>
<dbReference type="InterPro" id="IPR023753">
    <property type="entry name" value="FAD/NAD-binding_dom"/>
</dbReference>
<evidence type="ECO:0000256" key="2">
    <source>
        <dbReference type="ARBA" id="ARBA00023004"/>
    </source>
</evidence>
<dbReference type="GO" id="GO:0016491">
    <property type="term" value="F:oxidoreductase activity"/>
    <property type="evidence" value="ECO:0007669"/>
    <property type="project" value="InterPro"/>
</dbReference>
<accession>A0A117M2X6</accession>
<dbReference type="EMBL" id="LGGP01000060">
    <property type="protein sequence ID" value="KUK81400.1"/>
    <property type="molecule type" value="Genomic_DNA"/>
</dbReference>
<feature type="domain" description="4Fe-4S ferredoxin-type" evidence="4">
    <location>
        <begin position="83"/>
        <end position="112"/>
    </location>
</feature>
<feature type="domain" description="4Fe-4S ferredoxin-type" evidence="4">
    <location>
        <begin position="179"/>
        <end position="210"/>
    </location>
</feature>
<dbReference type="Pfam" id="PF07992">
    <property type="entry name" value="Pyr_redox_2"/>
    <property type="match status" value="1"/>
</dbReference>
<dbReference type="AlphaFoldDB" id="A0A117M2X6"/>
<name>A0A117M2X6_9BACT</name>
<dbReference type="InterPro" id="IPR028261">
    <property type="entry name" value="DPD_II"/>
</dbReference>
<dbReference type="InterPro" id="IPR009051">
    <property type="entry name" value="Helical_ferredxn"/>
</dbReference>
<dbReference type="PANTHER" id="PTHR42783">
    <property type="entry name" value="GLUTAMATE SYNTHASE [NADPH] SMALL CHAIN"/>
    <property type="match status" value="1"/>
</dbReference>
<evidence type="ECO:0000256" key="1">
    <source>
        <dbReference type="ARBA" id="ARBA00022723"/>
    </source>
</evidence>
<dbReference type="GO" id="GO:0051536">
    <property type="term" value="F:iron-sulfur cluster binding"/>
    <property type="evidence" value="ECO:0007669"/>
    <property type="project" value="UniProtKB-KW"/>
</dbReference>
<organism evidence="5 6">
    <name type="scientific">Mesotoga prima</name>
    <dbReference type="NCBI Taxonomy" id="1184387"/>
    <lineage>
        <taxon>Bacteria</taxon>
        <taxon>Thermotogati</taxon>
        <taxon>Thermotogota</taxon>
        <taxon>Thermotogae</taxon>
        <taxon>Kosmotogales</taxon>
        <taxon>Kosmotogaceae</taxon>
        <taxon>Mesotoga</taxon>
    </lineage>
</organism>
<dbReference type="NCBIfam" id="NF010590">
    <property type="entry name" value="PRK13984.1"/>
    <property type="match status" value="1"/>
</dbReference>
<dbReference type="Gene3D" id="1.10.1060.10">
    <property type="entry name" value="Alpha-helical ferredoxin"/>
    <property type="match status" value="1"/>
</dbReference>
<keyword evidence="1" id="KW-0479">Metal-binding</keyword>
<dbReference type="Gene3D" id="3.30.70.3270">
    <property type="match status" value="1"/>
</dbReference>
<dbReference type="InterPro" id="IPR036188">
    <property type="entry name" value="FAD/NAD-bd_sf"/>
</dbReference>
<dbReference type="Pfam" id="PF12838">
    <property type="entry name" value="Fer4_7"/>
    <property type="match status" value="1"/>
</dbReference>
<evidence type="ECO:0000313" key="5">
    <source>
        <dbReference type="EMBL" id="KUK81400.1"/>
    </source>
</evidence>
<proteinExistence type="predicted"/>
<dbReference type="InterPro" id="IPR017896">
    <property type="entry name" value="4Fe4S_Fe-S-bd"/>
</dbReference>
<dbReference type="PROSITE" id="PS51379">
    <property type="entry name" value="4FE4S_FER_2"/>
    <property type="match status" value="3"/>
</dbReference>
<dbReference type="SUPFAM" id="SSF54862">
    <property type="entry name" value="4Fe-4S ferredoxins"/>
    <property type="match status" value="1"/>
</dbReference>
<dbReference type="PANTHER" id="PTHR42783:SF3">
    <property type="entry name" value="GLUTAMATE SYNTHASE [NADPH] SMALL CHAIN-RELATED"/>
    <property type="match status" value="1"/>
</dbReference>
<keyword evidence="3" id="KW-0411">Iron-sulfur</keyword>